<feature type="compositionally biased region" description="Pro residues" evidence="1">
    <location>
        <begin position="27"/>
        <end position="36"/>
    </location>
</feature>
<gene>
    <name evidence="2" type="ORF">ACFFQ6_07725</name>
</gene>
<organism evidence="2 3">
    <name type="scientific">Rhodococcus baikonurensis</name>
    <dbReference type="NCBI Taxonomy" id="172041"/>
    <lineage>
        <taxon>Bacteria</taxon>
        <taxon>Bacillati</taxon>
        <taxon>Actinomycetota</taxon>
        <taxon>Actinomycetes</taxon>
        <taxon>Mycobacteriales</taxon>
        <taxon>Nocardiaceae</taxon>
        <taxon>Rhodococcus</taxon>
        <taxon>Rhodococcus erythropolis group</taxon>
    </lineage>
</organism>
<dbReference type="EMBL" id="JBHMAS010000006">
    <property type="protein sequence ID" value="MFB9779566.1"/>
    <property type="molecule type" value="Genomic_DNA"/>
</dbReference>
<protein>
    <submittedName>
        <fullName evidence="2">Uncharacterized protein</fullName>
    </submittedName>
</protein>
<feature type="region of interest" description="Disordered" evidence="1">
    <location>
        <begin position="26"/>
        <end position="132"/>
    </location>
</feature>
<reference evidence="2 3" key="1">
    <citation type="submission" date="2024-09" db="EMBL/GenBank/DDBJ databases">
        <authorList>
            <person name="Sun Q."/>
            <person name="Mori K."/>
        </authorList>
    </citation>
    <scope>NUCLEOTIDE SEQUENCE [LARGE SCALE GENOMIC DNA]</scope>
    <source>
        <strain evidence="2 3">JCM 11411</strain>
    </source>
</reference>
<proteinExistence type="predicted"/>
<dbReference type="Proteomes" id="UP001589587">
    <property type="component" value="Unassembled WGS sequence"/>
</dbReference>
<accession>A0ABV5XC14</accession>
<evidence type="ECO:0000313" key="2">
    <source>
        <dbReference type="EMBL" id="MFB9779566.1"/>
    </source>
</evidence>
<name>A0ABV5XC14_9NOCA</name>
<comment type="caution">
    <text evidence="2">The sequence shown here is derived from an EMBL/GenBank/DDBJ whole genome shotgun (WGS) entry which is preliminary data.</text>
</comment>
<feature type="compositionally biased region" description="Low complexity" evidence="1">
    <location>
        <begin position="51"/>
        <end position="67"/>
    </location>
</feature>
<keyword evidence="3" id="KW-1185">Reference proteome</keyword>
<evidence type="ECO:0000256" key="1">
    <source>
        <dbReference type="SAM" id="MobiDB-lite"/>
    </source>
</evidence>
<feature type="compositionally biased region" description="Low complexity" evidence="1">
    <location>
        <begin position="109"/>
        <end position="120"/>
    </location>
</feature>
<evidence type="ECO:0000313" key="3">
    <source>
        <dbReference type="Proteomes" id="UP001589587"/>
    </source>
</evidence>
<feature type="compositionally biased region" description="Basic residues" evidence="1">
    <location>
        <begin position="122"/>
        <end position="132"/>
    </location>
</feature>
<sequence>MGFVDDKGRPELVVSHAIKLGMAFFKPVPPVEPAPEPAQAAEKPKRVRRSTAVAEPTATNPTPTEKATPVKRRRKAADPNASGHETATPAKAVRRQGAAAATVPKQPGTKSAAASKNTAAPRSRKQKTGGHP</sequence>
<dbReference type="RefSeq" id="WP_378374252.1">
    <property type="nucleotide sequence ID" value="NZ_JBHMAS010000006.1"/>
</dbReference>